<sequence>MNTNTSNTASGKDNINVDVKFNNKNNEFNLDNAPCFSLKLRYNSKNKAKIIYNSILLEHLNSQIRSKSIMKLKNNTIIIETVAPELSILKASLYSYIRWIKVAESIYKLTSENK</sequence>
<evidence type="ECO:0000313" key="2">
    <source>
        <dbReference type="EMBL" id="AEH06266.1"/>
    </source>
</evidence>
<accession>F8ANR8</accession>
<proteinExistence type="inferred from homology"/>
<reference evidence="2" key="1">
    <citation type="submission" date="2011-05" db="EMBL/GenBank/DDBJ databases">
        <title>Complete sequence of chromosome of Methanothermococcus okinawensis IH1.</title>
        <authorList>
            <consortium name="US DOE Joint Genome Institute"/>
            <person name="Lucas S."/>
            <person name="Han J."/>
            <person name="Lapidus A."/>
            <person name="Cheng J.-F."/>
            <person name="Goodwin L."/>
            <person name="Pitluck S."/>
            <person name="Peters L."/>
            <person name="Mikhailova N."/>
            <person name="Held B."/>
            <person name="Han C."/>
            <person name="Tapia R."/>
            <person name="Land M."/>
            <person name="Hauser L."/>
            <person name="Kyrpides N."/>
            <person name="Ivanova N."/>
            <person name="Pagani I."/>
            <person name="Sieprawska-Lupa M."/>
            <person name="Takai K."/>
            <person name="Miyazaki J."/>
            <person name="Whitman W."/>
            <person name="Woyke T."/>
        </authorList>
    </citation>
    <scope>NUCLEOTIDE SEQUENCE [LARGE SCALE GENOMIC DNA]</scope>
    <source>
        <strain evidence="2">IH1</strain>
    </source>
</reference>
<dbReference type="RefSeq" id="WP_013866452.1">
    <property type="nucleotide sequence ID" value="NC_015636.1"/>
</dbReference>
<dbReference type="EMBL" id="CP002792">
    <property type="protein sequence ID" value="AEH06266.1"/>
    <property type="molecule type" value="Genomic_DNA"/>
</dbReference>
<dbReference type="Pfam" id="PF09341">
    <property type="entry name" value="Pcc1"/>
    <property type="match status" value="1"/>
</dbReference>
<dbReference type="Gene3D" id="3.30.310.50">
    <property type="entry name" value="Alpha-D-phosphohexomutase, C-terminal domain"/>
    <property type="match status" value="1"/>
</dbReference>
<organism evidence="2 3">
    <name type="scientific">Methanothermococcus okinawensis (strain DSM 14208 / JCM 11175 / IH1)</name>
    <dbReference type="NCBI Taxonomy" id="647113"/>
    <lineage>
        <taxon>Archaea</taxon>
        <taxon>Methanobacteriati</taxon>
        <taxon>Methanobacteriota</taxon>
        <taxon>Methanomada group</taxon>
        <taxon>Methanococci</taxon>
        <taxon>Methanococcales</taxon>
        <taxon>Methanococcaceae</taxon>
        <taxon>Methanothermococcus</taxon>
    </lineage>
</organism>
<dbReference type="GeneID" id="10772391"/>
<comment type="similarity">
    <text evidence="1">Belongs to the CTAG/PCC1 family.</text>
</comment>
<evidence type="ECO:0000313" key="3">
    <source>
        <dbReference type="Proteomes" id="UP000009296"/>
    </source>
</evidence>
<gene>
    <name evidence="2" type="ordered locus">Metok_0274</name>
</gene>
<name>F8ANR8_METOI</name>
<dbReference type="NCBIfam" id="NF011470">
    <property type="entry name" value="PRK14887.1"/>
    <property type="match status" value="1"/>
</dbReference>
<dbReference type="OrthoDB" id="8982at2157"/>
<evidence type="ECO:0008006" key="4">
    <source>
        <dbReference type="Google" id="ProtNLM"/>
    </source>
</evidence>
<dbReference type="Proteomes" id="UP000009296">
    <property type="component" value="Chromosome"/>
</dbReference>
<protein>
    <recommendedName>
        <fullName evidence="4">KEOPS complex Pcc1-like subunit</fullName>
    </recommendedName>
</protein>
<dbReference type="KEGG" id="mok:Metok_0274"/>
<dbReference type="STRING" id="647113.Metok_0274"/>
<keyword evidence="3" id="KW-1185">Reference proteome</keyword>
<dbReference type="AlphaFoldDB" id="F8ANR8"/>
<dbReference type="InterPro" id="IPR015419">
    <property type="entry name" value="CTAG/Pcc1"/>
</dbReference>
<dbReference type="HOGENOM" id="CLU_170076_0_0_2"/>
<evidence type="ECO:0000256" key="1">
    <source>
        <dbReference type="ARBA" id="ARBA00007073"/>
    </source>
</evidence>
<dbReference type="eggNOG" id="arCOG04414">
    <property type="taxonomic scope" value="Archaea"/>
</dbReference>